<dbReference type="AlphaFoldDB" id="A0AAN7PM40"/>
<proteinExistence type="predicted"/>
<name>A0AAN7PM40_9COLE</name>
<evidence type="ECO:0000313" key="3">
    <source>
        <dbReference type="Proteomes" id="UP001353858"/>
    </source>
</evidence>
<keyword evidence="1" id="KW-0812">Transmembrane</keyword>
<keyword evidence="1" id="KW-1133">Transmembrane helix</keyword>
<accession>A0AAN7PM40</accession>
<feature type="transmembrane region" description="Helical" evidence="1">
    <location>
        <begin position="12"/>
        <end position="29"/>
    </location>
</feature>
<reference evidence="3" key="1">
    <citation type="submission" date="2023-01" db="EMBL/GenBank/DDBJ databases">
        <title>Key to firefly adult light organ development and bioluminescence: homeobox transcription factors regulate luciferase expression and transportation to peroxisome.</title>
        <authorList>
            <person name="Fu X."/>
        </authorList>
    </citation>
    <scope>NUCLEOTIDE SEQUENCE [LARGE SCALE GENOMIC DNA]</scope>
</reference>
<organism evidence="2 3">
    <name type="scientific">Aquatica leii</name>
    <dbReference type="NCBI Taxonomy" id="1421715"/>
    <lineage>
        <taxon>Eukaryota</taxon>
        <taxon>Metazoa</taxon>
        <taxon>Ecdysozoa</taxon>
        <taxon>Arthropoda</taxon>
        <taxon>Hexapoda</taxon>
        <taxon>Insecta</taxon>
        <taxon>Pterygota</taxon>
        <taxon>Neoptera</taxon>
        <taxon>Endopterygota</taxon>
        <taxon>Coleoptera</taxon>
        <taxon>Polyphaga</taxon>
        <taxon>Elateriformia</taxon>
        <taxon>Elateroidea</taxon>
        <taxon>Lampyridae</taxon>
        <taxon>Luciolinae</taxon>
        <taxon>Aquatica</taxon>
    </lineage>
</organism>
<evidence type="ECO:0000256" key="1">
    <source>
        <dbReference type="SAM" id="Phobius"/>
    </source>
</evidence>
<comment type="caution">
    <text evidence="2">The sequence shown here is derived from an EMBL/GenBank/DDBJ whole genome shotgun (WGS) entry which is preliminary data.</text>
</comment>
<dbReference type="EMBL" id="JARPUR010000001">
    <property type="protein sequence ID" value="KAK4884031.1"/>
    <property type="molecule type" value="Genomic_DNA"/>
</dbReference>
<keyword evidence="3" id="KW-1185">Reference proteome</keyword>
<dbReference type="Proteomes" id="UP001353858">
    <property type="component" value="Unassembled WGS sequence"/>
</dbReference>
<gene>
    <name evidence="2" type="ORF">RN001_000302</name>
</gene>
<protein>
    <submittedName>
        <fullName evidence="2">Uncharacterized protein</fullName>
    </submittedName>
</protein>
<keyword evidence="1" id="KW-0472">Membrane</keyword>
<evidence type="ECO:0000313" key="2">
    <source>
        <dbReference type="EMBL" id="KAK4884031.1"/>
    </source>
</evidence>
<sequence length="116" mass="12950">MGADWDDAWEIALIVAAVLGILAILILLYKKCQVKPKKPVQCISTIQESYVPAPQFNPNFQNNQPVGWYVTNLDANNQSVGVNIRGPNNDVHVLPREPAAFYGYPYEKPPPYNPDP</sequence>